<protein>
    <submittedName>
        <fullName evidence="1">Uncharacterized protein</fullName>
    </submittedName>
</protein>
<keyword evidence="2" id="KW-1185">Reference proteome</keyword>
<evidence type="ECO:0000313" key="2">
    <source>
        <dbReference type="Proteomes" id="UP001165960"/>
    </source>
</evidence>
<comment type="caution">
    <text evidence="1">The sequence shown here is derived from an EMBL/GenBank/DDBJ whole genome shotgun (WGS) entry which is preliminary data.</text>
</comment>
<dbReference type="EMBL" id="QTSX02000757">
    <property type="protein sequence ID" value="KAJ9085541.1"/>
    <property type="molecule type" value="Genomic_DNA"/>
</dbReference>
<reference evidence="1" key="1">
    <citation type="submission" date="2022-04" db="EMBL/GenBank/DDBJ databases">
        <title>Genome of the entomopathogenic fungus Entomophthora muscae.</title>
        <authorList>
            <person name="Elya C."/>
            <person name="Lovett B.R."/>
            <person name="Lee E."/>
            <person name="Macias A.M."/>
            <person name="Hajek A.E."/>
            <person name="De Bivort B.L."/>
            <person name="Kasson M.T."/>
            <person name="De Fine Licht H.H."/>
            <person name="Stajich J.E."/>
        </authorList>
    </citation>
    <scope>NUCLEOTIDE SEQUENCE</scope>
    <source>
        <strain evidence="1">Berkeley</strain>
    </source>
</reference>
<organism evidence="1 2">
    <name type="scientific">Entomophthora muscae</name>
    <dbReference type="NCBI Taxonomy" id="34485"/>
    <lineage>
        <taxon>Eukaryota</taxon>
        <taxon>Fungi</taxon>
        <taxon>Fungi incertae sedis</taxon>
        <taxon>Zoopagomycota</taxon>
        <taxon>Entomophthoromycotina</taxon>
        <taxon>Entomophthoromycetes</taxon>
        <taxon>Entomophthorales</taxon>
        <taxon>Entomophthoraceae</taxon>
        <taxon>Entomophthora</taxon>
    </lineage>
</organism>
<dbReference type="Proteomes" id="UP001165960">
    <property type="component" value="Unassembled WGS sequence"/>
</dbReference>
<accession>A0ACC2UGA0</accession>
<name>A0ACC2UGA0_9FUNG</name>
<sequence>MELPVTPKPMPASSPELPIDHTSKLFGIVGGGHHYTGRRPVIFLGEVCFLPSKVSFSLVVGPARKNPSPSYPRKQQTSAQDWVLETHEGVKMCQIHMMVEFSLQDSEGGTVPVDVRLCLLHPI</sequence>
<evidence type="ECO:0000313" key="1">
    <source>
        <dbReference type="EMBL" id="KAJ9085541.1"/>
    </source>
</evidence>
<gene>
    <name evidence="1" type="ORF">DSO57_1013001</name>
</gene>
<proteinExistence type="predicted"/>